<dbReference type="AlphaFoldDB" id="A0A7G5IK66"/>
<dbReference type="Proteomes" id="UP000515292">
    <property type="component" value="Chromosome"/>
</dbReference>
<sequence>MPGDRGALERKERSEALLLRLDIPINPDLPIVENSNEIRLRDGKEVIRRAMCLFAVSYAALESVAGAQSLLERWSLTEHLSPKERAFLSSATPSHHDRVQFSWRCEAMVPLMWATGLMEELSFPTEDFNFEYLSDFWKTIPHGFWEGVGTRSADEILDEVDLIYRLHWAVREAQLSEMPVPGGLDEGVVMERHHALNWLIGYGECDWDDVTTDT</sequence>
<protein>
    <submittedName>
        <fullName evidence="1">DUF4272 domain-containing protein</fullName>
    </submittedName>
</protein>
<proteinExistence type="predicted"/>
<evidence type="ECO:0000313" key="1">
    <source>
        <dbReference type="EMBL" id="QMW23758.1"/>
    </source>
</evidence>
<dbReference type="Pfam" id="PF14094">
    <property type="entry name" value="DUF4272"/>
    <property type="match status" value="1"/>
</dbReference>
<gene>
    <name evidence="1" type="ORF">H3309_04560</name>
</gene>
<dbReference type="EMBL" id="CP059851">
    <property type="protein sequence ID" value="QMW23758.1"/>
    <property type="molecule type" value="Genomic_DNA"/>
</dbReference>
<organism evidence="1 2">
    <name type="scientific">Sandaracinobacteroides saxicola</name>
    <dbReference type="NCBI Taxonomy" id="2759707"/>
    <lineage>
        <taxon>Bacteria</taxon>
        <taxon>Pseudomonadati</taxon>
        <taxon>Pseudomonadota</taxon>
        <taxon>Alphaproteobacteria</taxon>
        <taxon>Sphingomonadales</taxon>
        <taxon>Sphingosinicellaceae</taxon>
        <taxon>Sandaracinobacteroides</taxon>
    </lineage>
</organism>
<reference evidence="1 2" key="1">
    <citation type="submission" date="2020-07" db="EMBL/GenBank/DDBJ databases">
        <title>Complete genome sequence for Sandaracinobacter sp. M6.</title>
        <authorList>
            <person name="Tang Y."/>
            <person name="Liu Q."/>
            <person name="Guo Z."/>
            <person name="Lei P."/>
            <person name="Huang B."/>
        </authorList>
    </citation>
    <scope>NUCLEOTIDE SEQUENCE [LARGE SCALE GENOMIC DNA]</scope>
    <source>
        <strain evidence="1 2">M6</strain>
    </source>
</reference>
<name>A0A7G5IK66_9SPHN</name>
<evidence type="ECO:0000313" key="2">
    <source>
        <dbReference type="Proteomes" id="UP000515292"/>
    </source>
</evidence>
<accession>A0A7G5IK66</accession>
<dbReference type="KEGG" id="sand:H3309_04560"/>
<dbReference type="RefSeq" id="WP_182297581.1">
    <property type="nucleotide sequence ID" value="NZ_CP059851.1"/>
</dbReference>
<dbReference type="InterPro" id="IPR025368">
    <property type="entry name" value="DUF4272"/>
</dbReference>
<keyword evidence="2" id="KW-1185">Reference proteome</keyword>